<feature type="transmembrane region" description="Helical" evidence="10">
    <location>
        <begin position="98"/>
        <end position="118"/>
    </location>
</feature>
<dbReference type="OrthoDB" id="9777124at2"/>
<dbReference type="Pfam" id="PF02660">
    <property type="entry name" value="G3P_acyltransf"/>
    <property type="match status" value="1"/>
</dbReference>
<proteinExistence type="inferred from homology"/>
<dbReference type="Proteomes" id="UP000291562">
    <property type="component" value="Chromosome"/>
</dbReference>
<keyword evidence="12" id="KW-1185">Reference proteome</keyword>
<keyword evidence="9 10" id="KW-1208">Phospholipid metabolism</keyword>
<dbReference type="GO" id="GO:0008654">
    <property type="term" value="P:phospholipid biosynthetic process"/>
    <property type="evidence" value="ECO:0007669"/>
    <property type="project" value="UniProtKB-UniRule"/>
</dbReference>
<dbReference type="GO" id="GO:0043772">
    <property type="term" value="F:acyl-phosphate glycerol-3-phosphate acyltransferase activity"/>
    <property type="evidence" value="ECO:0007669"/>
    <property type="project" value="UniProtKB-UniRule"/>
</dbReference>
<dbReference type="PANTHER" id="PTHR30309">
    <property type="entry name" value="INNER MEMBRANE PROTEIN YGIH"/>
    <property type="match status" value="1"/>
</dbReference>
<dbReference type="SMART" id="SM01207">
    <property type="entry name" value="G3P_acyltransf"/>
    <property type="match status" value="1"/>
</dbReference>
<protein>
    <recommendedName>
        <fullName evidence="10">Glycerol-3-phosphate acyltransferase</fullName>
    </recommendedName>
    <alternativeName>
        <fullName evidence="10">Acyl-PO4 G3P acyltransferase</fullName>
    </alternativeName>
    <alternativeName>
        <fullName evidence="10">Acyl-phosphate--glycerol-3-phosphate acyltransferase</fullName>
    </alternativeName>
    <alternativeName>
        <fullName evidence="10">G3P acyltransferase</fullName>
        <shortName evidence="10">GPAT</shortName>
        <ecNumber evidence="10">2.3.1.275</ecNumber>
    </alternativeName>
    <alternativeName>
        <fullName evidence="10">Lysophosphatidic acid synthase</fullName>
        <shortName evidence="10">LPA synthase</shortName>
    </alternativeName>
</protein>
<dbReference type="GO" id="GO:0005886">
    <property type="term" value="C:plasma membrane"/>
    <property type="evidence" value="ECO:0007669"/>
    <property type="project" value="UniProtKB-SubCell"/>
</dbReference>
<evidence type="ECO:0000313" key="11">
    <source>
        <dbReference type="EMBL" id="QBB69487.1"/>
    </source>
</evidence>
<keyword evidence="7 10" id="KW-0472">Membrane</keyword>
<keyword evidence="1 10" id="KW-1003">Cell membrane</keyword>
<sequence>MRLRFFACLPDRLPVLLLISKLLIAYLLGSIVGSLVLGRLRGVDIRKLGSGNAGGTNAFRTRGWRFALGVVLIDIGKGALAAWIGLLAFGTSIAGETLYMHALACALCATIGHVWPVYFGFAGGKGVATVAGALLVLLPLAVVPLLLLWLLVIGVSGYVGLASVSIAIALPLAGWWLAPISQRTDVLLFAISIGVLLLFTHRANVQRLLAGTENRFERARVLTRLRRA</sequence>
<keyword evidence="5 10" id="KW-1133">Transmembrane helix</keyword>
<evidence type="ECO:0000256" key="7">
    <source>
        <dbReference type="ARBA" id="ARBA00023136"/>
    </source>
</evidence>
<accession>A0A411HGB2</accession>
<dbReference type="EMBL" id="CP035704">
    <property type="protein sequence ID" value="QBB69487.1"/>
    <property type="molecule type" value="Genomic_DNA"/>
</dbReference>
<reference evidence="11 12" key="1">
    <citation type="submission" date="2019-01" db="EMBL/GenBank/DDBJ databases">
        <title>Pseudolysobacter antarctica gen. nov., sp. nov., isolated from Fildes Peninsula, Antarctica.</title>
        <authorList>
            <person name="Wei Z."/>
            <person name="Peng F."/>
        </authorList>
    </citation>
    <scope>NUCLEOTIDE SEQUENCE [LARGE SCALE GENOMIC DNA]</scope>
    <source>
        <strain evidence="11 12">AQ6-296</strain>
    </source>
</reference>
<keyword evidence="3 10" id="KW-0808">Transferase</keyword>
<dbReference type="EC" id="2.3.1.275" evidence="10"/>
<keyword evidence="8 10" id="KW-0594">Phospholipid biosynthesis</keyword>
<comment type="catalytic activity">
    <reaction evidence="10">
        <text>an acyl phosphate + sn-glycerol 3-phosphate = a 1-acyl-sn-glycero-3-phosphate + phosphate</text>
        <dbReference type="Rhea" id="RHEA:34075"/>
        <dbReference type="ChEBI" id="CHEBI:43474"/>
        <dbReference type="ChEBI" id="CHEBI:57597"/>
        <dbReference type="ChEBI" id="CHEBI:57970"/>
        <dbReference type="ChEBI" id="CHEBI:59918"/>
        <dbReference type="EC" id="2.3.1.275"/>
    </reaction>
</comment>
<feature type="transmembrane region" description="Helical" evidence="10">
    <location>
        <begin position="158"/>
        <end position="178"/>
    </location>
</feature>
<evidence type="ECO:0000256" key="6">
    <source>
        <dbReference type="ARBA" id="ARBA00023098"/>
    </source>
</evidence>
<dbReference type="KEGG" id="xbc:ELE36_03335"/>
<evidence type="ECO:0000256" key="8">
    <source>
        <dbReference type="ARBA" id="ARBA00023209"/>
    </source>
</evidence>
<comment type="pathway">
    <text evidence="10">Lipid metabolism; phospholipid metabolism.</text>
</comment>
<feature type="transmembrane region" description="Helical" evidence="10">
    <location>
        <begin position="66"/>
        <end position="86"/>
    </location>
</feature>
<evidence type="ECO:0000256" key="10">
    <source>
        <dbReference type="HAMAP-Rule" id="MF_01043"/>
    </source>
</evidence>
<gene>
    <name evidence="10 11" type="primary">plsY</name>
    <name evidence="11" type="ORF">ELE36_03335</name>
</gene>
<comment type="function">
    <text evidence="10">Catalyzes the transfer of an acyl group from acyl-phosphate (acyl-PO(4)) to glycerol-3-phosphate (G3P) to form lysophosphatidic acid (LPA). This enzyme utilizes acyl-phosphate as fatty acyl donor, but not acyl-CoA or acyl-ACP.</text>
</comment>
<keyword evidence="2 10" id="KW-0444">Lipid biosynthesis</keyword>
<evidence type="ECO:0000256" key="3">
    <source>
        <dbReference type="ARBA" id="ARBA00022679"/>
    </source>
</evidence>
<evidence type="ECO:0000256" key="9">
    <source>
        <dbReference type="ARBA" id="ARBA00023264"/>
    </source>
</evidence>
<evidence type="ECO:0000256" key="1">
    <source>
        <dbReference type="ARBA" id="ARBA00022475"/>
    </source>
</evidence>
<keyword evidence="4 10" id="KW-0812">Transmembrane</keyword>
<evidence type="ECO:0000256" key="2">
    <source>
        <dbReference type="ARBA" id="ARBA00022516"/>
    </source>
</evidence>
<comment type="subunit">
    <text evidence="10">Probably interacts with PlsX.</text>
</comment>
<evidence type="ECO:0000256" key="5">
    <source>
        <dbReference type="ARBA" id="ARBA00022989"/>
    </source>
</evidence>
<dbReference type="PANTHER" id="PTHR30309:SF0">
    <property type="entry name" value="GLYCEROL-3-PHOSPHATE ACYLTRANSFERASE-RELATED"/>
    <property type="match status" value="1"/>
</dbReference>
<comment type="similarity">
    <text evidence="10">Belongs to the PlsY family.</text>
</comment>
<name>A0A411HGB2_9GAMM</name>
<dbReference type="HAMAP" id="MF_01043">
    <property type="entry name" value="PlsY"/>
    <property type="match status" value="1"/>
</dbReference>
<dbReference type="UniPathway" id="UPA00085"/>
<dbReference type="AlphaFoldDB" id="A0A411HGB2"/>
<feature type="transmembrane region" description="Helical" evidence="10">
    <location>
        <begin position="15"/>
        <end position="37"/>
    </location>
</feature>
<organism evidence="11 12">
    <name type="scientific">Pseudolysobacter antarcticus</name>
    <dbReference type="NCBI Taxonomy" id="2511995"/>
    <lineage>
        <taxon>Bacteria</taxon>
        <taxon>Pseudomonadati</taxon>
        <taxon>Pseudomonadota</taxon>
        <taxon>Gammaproteobacteria</taxon>
        <taxon>Lysobacterales</taxon>
        <taxon>Rhodanobacteraceae</taxon>
        <taxon>Pseudolysobacter</taxon>
    </lineage>
</organism>
<comment type="subcellular location">
    <subcellularLocation>
        <location evidence="10">Cell membrane</location>
        <topology evidence="10">Multi-pass membrane protein</topology>
    </subcellularLocation>
</comment>
<feature type="transmembrane region" description="Helical" evidence="10">
    <location>
        <begin position="185"/>
        <end position="203"/>
    </location>
</feature>
<evidence type="ECO:0000313" key="12">
    <source>
        <dbReference type="Proteomes" id="UP000291562"/>
    </source>
</evidence>
<evidence type="ECO:0000256" key="4">
    <source>
        <dbReference type="ARBA" id="ARBA00022692"/>
    </source>
</evidence>
<dbReference type="NCBIfam" id="TIGR00023">
    <property type="entry name" value="glycerol-3-phosphate 1-O-acyltransferase PlsY"/>
    <property type="match status" value="1"/>
</dbReference>
<feature type="transmembrane region" description="Helical" evidence="10">
    <location>
        <begin position="130"/>
        <end position="152"/>
    </location>
</feature>
<dbReference type="InterPro" id="IPR003811">
    <property type="entry name" value="G3P_acylTferase_PlsY"/>
</dbReference>
<keyword evidence="11" id="KW-0012">Acyltransferase</keyword>
<keyword evidence="6 10" id="KW-0443">Lipid metabolism</keyword>